<keyword evidence="1" id="KW-0472">Membrane</keyword>
<evidence type="ECO:0000256" key="1">
    <source>
        <dbReference type="SAM" id="Phobius"/>
    </source>
</evidence>
<proteinExistence type="predicted"/>
<keyword evidence="1" id="KW-0812">Transmembrane</keyword>
<dbReference type="Proteomes" id="UP000031938">
    <property type="component" value="Unassembled WGS sequence"/>
</dbReference>
<dbReference type="RefSeq" id="WP_041087034.1">
    <property type="nucleotide sequence ID" value="NZ_JXRP01000009.1"/>
</dbReference>
<feature type="transmembrane region" description="Helical" evidence="1">
    <location>
        <begin position="190"/>
        <end position="213"/>
    </location>
</feature>
<dbReference type="STRING" id="889306.KP78_12650"/>
<feature type="transmembrane region" description="Helical" evidence="1">
    <location>
        <begin position="111"/>
        <end position="134"/>
    </location>
</feature>
<keyword evidence="1" id="KW-1133">Transmembrane helix</keyword>
<comment type="caution">
    <text evidence="2">The sequence shown here is derived from an EMBL/GenBank/DDBJ whole genome shotgun (WGS) entry which is preliminary data.</text>
</comment>
<feature type="transmembrane region" description="Helical" evidence="1">
    <location>
        <begin position="73"/>
        <end position="99"/>
    </location>
</feature>
<dbReference type="AlphaFoldDB" id="A0A0C2VLJ9"/>
<keyword evidence="3" id="KW-1185">Reference proteome</keyword>
<evidence type="ECO:0008006" key="4">
    <source>
        <dbReference type="Google" id="ProtNLM"/>
    </source>
</evidence>
<evidence type="ECO:0000313" key="2">
    <source>
        <dbReference type="EMBL" id="KIL49797.1"/>
    </source>
</evidence>
<organism evidence="2 3">
    <name type="scientific">Jeotgalibacillus soli</name>
    <dbReference type="NCBI Taxonomy" id="889306"/>
    <lineage>
        <taxon>Bacteria</taxon>
        <taxon>Bacillati</taxon>
        <taxon>Bacillota</taxon>
        <taxon>Bacilli</taxon>
        <taxon>Bacillales</taxon>
        <taxon>Caryophanaceae</taxon>
        <taxon>Jeotgalibacillus</taxon>
    </lineage>
</organism>
<dbReference type="OrthoDB" id="2455856at2"/>
<feature type="transmembrane region" description="Helical" evidence="1">
    <location>
        <begin position="158"/>
        <end position="178"/>
    </location>
</feature>
<accession>A0A0C2VLJ9</accession>
<feature type="transmembrane region" description="Helical" evidence="1">
    <location>
        <begin position="32"/>
        <end position="53"/>
    </location>
</feature>
<reference evidence="2 3" key="1">
    <citation type="submission" date="2015-01" db="EMBL/GenBank/DDBJ databases">
        <title>Genome sequencing of Jeotgalibacillus soli.</title>
        <authorList>
            <person name="Goh K.M."/>
            <person name="Chan K.-G."/>
            <person name="Yaakop A.S."/>
            <person name="Ee R."/>
            <person name="Gan H.M."/>
            <person name="Chan C.S."/>
        </authorList>
    </citation>
    <scope>NUCLEOTIDE SEQUENCE [LARGE SCALE GENOMIC DNA]</scope>
    <source>
        <strain evidence="2 3">P9</strain>
    </source>
</reference>
<sequence length="221" mass="25912">MKFRLFRGLWEPSDFLGSWKEAEVFIHIRRHIIALFLLGGLIFGLNGWIGIGSEYWSGQFVTLHGLTYDLQRLFFFLGRILLGLSYVGVLLLVPSLLYWMLIRDASFKKLVIVQIFPVFILLIEQLAFILLLIWQGINWYSSPLSWGVIAQLFIENDWTIYFLGSISIFKLWVMYWQFLSLRSVAQLKWWAVVAIILTLNIAFWSLTAMFATINFHQLLYS</sequence>
<gene>
    <name evidence="2" type="ORF">KP78_12650</name>
</gene>
<dbReference type="PATRIC" id="fig|889306.3.peg.1275"/>
<protein>
    <recommendedName>
        <fullName evidence="4">Yip1 domain-containing protein</fullName>
    </recommendedName>
</protein>
<name>A0A0C2VLJ9_9BACL</name>
<dbReference type="EMBL" id="JXRP01000009">
    <property type="protein sequence ID" value="KIL49797.1"/>
    <property type="molecule type" value="Genomic_DNA"/>
</dbReference>
<evidence type="ECO:0000313" key="3">
    <source>
        <dbReference type="Proteomes" id="UP000031938"/>
    </source>
</evidence>